<proteinExistence type="inferred from homology"/>
<feature type="transmembrane region" description="Helical" evidence="12">
    <location>
        <begin position="388"/>
        <end position="408"/>
    </location>
</feature>
<name>A0A927MDQ1_9ACTN</name>
<reference evidence="14" key="1">
    <citation type="submission" date="2020-10" db="EMBL/GenBank/DDBJ databases">
        <title>Sequencing the genomes of 1000 actinobacteria strains.</title>
        <authorList>
            <person name="Klenk H.-P."/>
        </authorList>
    </citation>
    <scope>NUCLEOTIDE SEQUENCE</scope>
    <source>
        <strain evidence="14">DSM 46832</strain>
    </source>
</reference>
<keyword evidence="6 12" id="KW-1133">Transmembrane helix</keyword>
<evidence type="ECO:0000256" key="1">
    <source>
        <dbReference type="ARBA" id="ARBA00004141"/>
    </source>
</evidence>
<feature type="transmembrane region" description="Helical" evidence="12">
    <location>
        <begin position="143"/>
        <end position="166"/>
    </location>
</feature>
<dbReference type="PANTHER" id="PTHR43562">
    <property type="entry name" value="NAPA-TYPE SODIUM/HYDROGEN ANTIPORTER"/>
    <property type="match status" value="1"/>
</dbReference>
<feature type="transmembrane region" description="Helical" evidence="12">
    <location>
        <begin position="325"/>
        <end position="347"/>
    </location>
</feature>
<keyword evidence="9 12" id="KW-0472">Membrane</keyword>
<dbReference type="EMBL" id="JADBEB010000001">
    <property type="protein sequence ID" value="MBE1489205.1"/>
    <property type="molecule type" value="Genomic_DNA"/>
</dbReference>
<evidence type="ECO:0000256" key="12">
    <source>
        <dbReference type="SAM" id="Phobius"/>
    </source>
</evidence>
<keyword evidence="4" id="KW-0050">Antiport</keyword>
<protein>
    <submittedName>
        <fullName evidence="14">Kef-type K+ transport system membrane component KefB</fullName>
    </submittedName>
</protein>
<evidence type="ECO:0000256" key="10">
    <source>
        <dbReference type="ARBA" id="ARBA00023201"/>
    </source>
</evidence>
<evidence type="ECO:0000313" key="15">
    <source>
        <dbReference type="Proteomes" id="UP000649753"/>
    </source>
</evidence>
<keyword evidence="3" id="KW-0813">Transport</keyword>
<feature type="transmembrane region" description="Helical" evidence="12">
    <location>
        <begin position="359"/>
        <end position="382"/>
    </location>
</feature>
<keyword evidence="8" id="KW-0406">Ion transport</keyword>
<evidence type="ECO:0000256" key="4">
    <source>
        <dbReference type="ARBA" id="ARBA00022449"/>
    </source>
</evidence>
<feature type="transmembrane region" description="Helical" evidence="12">
    <location>
        <begin position="80"/>
        <end position="102"/>
    </location>
</feature>
<comment type="similarity">
    <text evidence="2">Belongs to the monovalent cation:proton antiporter 2 (CPA2) transporter (TC 2.A.37) family.</text>
</comment>
<dbReference type="PANTHER" id="PTHR43562:SF3">
    <property type="entry name" value="SODIUM ION_PROTON EXCHANGER (EUROFUNG)"/>
    <property type="match status" value="1"/>
</dbReference>
<keyword evidence="5 12" id="KW-0812">Transmembrane</keyword>
<dbReference type="Proteomes" id="UP000649753">
    <property type="component" value="Unassembled WGS sequence"/>
</dbReference>
<dbReference type="GO" id="GO:0015297">
    <property type="term" value="F:antiporter activity"/>
    <property type="evidence" value="ECO:0007669"/>
    <property type="project" value="UniProtKB-KW"/>
</dbReference>
<feature type="transmembrane region" description="Helical" evidence="12">
    <location>
        <begin position="109"/>
        <end position="131"/>
    </location>
</feature>
<feature type="transmembrane region" description="Helical" evidence="12">
    <location>
        <begin position="12"/>
        <end position="33"/>
    </location>
</feature>
<evidence type="ECO:0000256" key="11">
    <source>
        <dbReference type="SAM" id="MobiDB-lite"/>
    </source>
</evidence>
<evidence type="ECO:0000259" key="13">
    <source>
        <dbReference type="Pfam" id="PF00999"/>
    </source>
</evidence>
<dbReference type="GO" id="GO:0016020">
    <property type="term" value="C:membrane"/>
    <property type="evidence" value="ECO:0007669"/>
    <property type="project" value="UniProtKB-SubCell"/>
</dbReference>
<comment type="subcellular location">
    <subcellularLocation>
        <location evidence="1">Membrane</location>
        <topology evidence="1">Multi-pass membrane protein</topology>
    </subcellularLocation>
</comment>
<feature type="transmembrane region" description="Helical" evidence="12">
    <location>
        <begin position="248"/>
        <end position="266"/>
    </location>
</feature>
<evidence type="ECO:0000313" key="14">
    <source>
        <dbReference type="EMBL" id="MBE1489205.1"/>
    </source>
</evidence>
<keyword evidence="10" id="KW-0739">Sodium transport</keyword>
<accession>A0A927MDQ1</accession>
<feature type="transmembrane region" description="Helical" evidence="12">
    <location>
        <begin position="272"/>
        <end position="288"/>
    </location>
</feature>
<feature type="transmembrane region" description="Helical" evidence="12">
    <location>
        <begin position="207"/>
        <end position="227"/>
    </location>
</feature>
<gene>
    <name evidence="14" type="ORF">H4W31_004843</name>
</gene>
<feature type="domain" description="Cation/H+ exchanger transmembrane" evidence="13">
    <location>
        <begin position="24"/>
        <end position="408"/>
    </location>
</feature>
<feature type="transmembrane region" description="Helical" evidence="12">
    <location>
        <begin position="178"/>
        <end position="201"/>
    </location>
</feature>
<evidence type="ECO:0000256" key="5">
    <source>
        <dbReference type="ARBA" id="ARBA00022692"/>
    </source>
</evidence>
<evidence type="ECO:0000256" key="9">
    <source>
        <dbReference type="ARBA" id="ARBA00023136"/>
    </source>
</evidence>
<dbReference type="InterPro" id="IPR038770">
    <property type="entry name" value="Na+/solute_symporter_sf"/>
</dbReference>
<feature type="compositionally biased region" description="Polar residues" evidence="11">
    <location>
        <begin position="437"/>
        <end position="451"/>
    </location>
</feature>
<dbReference type="RefSeq" id="WP_192768711.1">
    <property type="nucleotide sequence ID" value="NZ_JADBEB010000001.1"/>
</dbReference>
<sequence>MTLAPPLGAHQLLIFLLAVATLLLLARCLGWLAQRVGMPALVGELLTGVFLGPSLLGWVAPDLSGWLLPAEATQMHLLDAIGQFGVLLLVGVTGAHLDIGLLRRRAGTVVRVSLGGLLIPLSFGIALGALLPSLMETGDGGRLLFAVFLGVAMCVSAIPVIAKTLSDMRLLHRNVGQLILLAGTLDDVVGWFLLSVVSAAAVKGVSAGQVSLSLLYLVGFIVFAVLAGRPVVRRVMRIADRSEDGGPSVATAVVVILLGAVCTHALGMEPVFGAFVAGILIGLPGAANQIKLASLRTLVTAVLAPIFLATAGLRMDLTALVDPTVALAALAVLVIAILGKFAGAYIGARLSRLSRWEGLAIGAGMNARGVVEVIIALTGLRLGVLNTVTYTIVVLVAIVTSLMAPPILRYAVSRLEQGDDERLREIEQEAWRGIPGTQPSRDTNPASGPTP</sequence>
<dbReference type="GO" id="GO:0006814">
    <property type="term" value="P:sodium ion transport"/>
    <property type="evidence" value="ECO:0007669"/>
    <property type="project" value="UniProtKB-KW"/>
</dbReference>
<dbReference type="Gene3D" id="1.20.1530.20">
    <property type="match status" value="1"/>
</dbReference>
<dbReference type="InterPro" id="IPR006153">
    <property type="entry name" value="Cation/H_exchanger_TM"/>
</dbReference>
<evidence type="ECO:0000256" key="3">
    <source>
        <dbReference type="ARBA" id="ARBA00022448"/>
    </source>
</evidence>
<feature type="transmembrane region" description="Helical" evidence="12">
    <location>
        <begin position="295"/>
        <end position="313"/>
    </location>
</feature>
<keyword evidence="15" id="KW-1185">Reference proteome</keyword>
<evidence type="ECO:0000256" key="8">
    <source>
        <dbReference type="ARBA" id="ARBA00023065"/>
    </source>
</evidence>
<evidence type="ECO:0000256" key="6">
    <source>
        <dbReference type="ARBA" id="ARBA00022989"/>
    </source>
</evidence>
<organism evidence="14 15">
    <name type="scientific">Plantactinospora soyae</name>
    <dbReference type="NCBI Taxonomy" id="1544732"/>
    <lineage>
        <taxon>Bacteria</taxon>
        <taxon>Bacillati</taxon>
        <taxon>Actinomycetota</taxon>
        <taxon>Actinomycetes</taxon>
        <taxon>Micromonosporales</taxon>
        <taxon>Micromonosporaceae</taxon>
        <taxon>Plantactinospora</taxon>
    </lineage>
</organism>
<dbReference type="AlphaFoldDB" id="A0A927MDQ1"/>
<dbReference type="Pfam" id="PF00999">
    <property type="entry name" value="Na_H_Exchanger"/>
    <property type="match status" value="1"/>
</dbReference>
<evidence type="ECO:0000256" key="7">
    <source>
        <dbReference type="ARBA" id="ARBA00023053"/>
    </source>
</evidence>
<comment type="caution">
    <text evidence="14">The sequence shown here is derived from an EMBL/GenBank/DDBJ whole genome shotgun (WGS) entry which is preliminary data.</text>
</comment>
<dbReference type="GO" id="GO:1902600">
    <property type="term" value="P:proton transmembrane transport"/>
    <property type="evidence" value="ECO:0007669"/>
    <property type="project" value="InterPro"/>
</dbReference>
<feature type="region of interest" description="Disordered" evidence="11">
    <location>
        <begin position="427"/>
        <end position="451"/>
    </location>
</feature>
<feature type="transmembrane region" description="Helical" evidence="12">
    <location>
        <begin position="40"/>
        <end position="60"/>
    </location>
</feature>
<evidence type="ECO:0000256" key="2">
    <source>
        <dbReference type="ARBA" id="ARBA00005551"/>
    </source>
</evidence>
<keyword evidence="7" id="KW-0915">Sodium</keyword>